<dbReference type="Pfam" id="PF01048">
    <property type="entry name" value="PNP_UDP_1"/>
    <property type="match status" value="1"/>
</dbReference>
<keyword evidence="8 11" id="KW-0808">Transferase</keyword>
<gene>
    <name evidence="14" type="ORF">FB559_3858</name>
</gene>
<evidence type="ECO:0000256" key="10">
    <source>
        <dbReference type="ARBA" id="ARBA00048556"/>
    </source>
</evidence>
<feature type="binding site" evidence="12">
    <location>
        <position position="36"/>
    </location>
    <ligand>
        <name>phosphate</name>
        <dbReference type="ChEBI" id="CHEBI:43474"/>
    </ligand>
</feature>
<proteinExistence type="inferred from homology"/>
<dbReference type="GO" id="GO:0004731">
    <property type="term" value="F:purine-nucleoside phosphorylase activity"/>
    <property type="evidence" value="ECO:0007669"/>
    <property type="project" value="UniProtKB-UniRule"/>
</dbReference>
<dbReference type="NCBIfam" id="NF006054">
    <property type="entry name" value="PRK08202.1"/>
    <property type="match status" value="1"/>
</dbReference>
<dbReference type="GO" id="GO:0009116">
    <property type="term" value="P:nucleoside metabolic process"/>
    <property type="evidence" value="ECO:0007669"/>
    <property type="project" value="UniProtKB-UniRule"/>
</dbReference>
<evidence type="ECO:0000256" key="6">
    <source>
        <dbReference type="ARBA" id="ARBA00013834"/>
    </source>
</evidence>
<dbReference type="NCBIfam" id="TIGR01697">
    <property type="entry name" value="PNPH-PUNA-XAPA"/>
    <property type="match status" value="1"/>
</dbReference>
<sequence length="269" mass="27814">MAPVSNDAYDLAHWAADGLRRHTTTETFDVALVMGSGWVPAADALGTPDLDLGMTELPGFAPPAVPGHQGRIRVLDVGSKRVLIFLGRTHLYEGHGPASVVHGVRTALAAGVQTVVLTNAAGGTRPETQQVGDPVLISDHLNLTGHNPIIGPTFVDLTDAYSPALRALAKEIDPTLAEGVYAALPGPSYETPAEIRMLRTLGADLVGMSTVPETIAAREGGADVLGISLVTNIAAGLAGKPLDHQEVLAAGRDAAARMGELLGKLVKGL</sequence>
<comment type="subunit">
    <text evidence="4">Homotrimer.</text>
</comment>
<feature type="binding site" evidence="12">
    <location>
        <position position="232"/>
    </location>
    <ligand>
        <name>a purine D-ribonucleoside</name>
        <dbReference type="ChEBI" id="CHEBI:142355"/>
    </ligand>
</feature>
<dbReference type="GO" id="GO:0005737">
    <property type="term" value="C:cytoplasm"/>
    <property type="evidence" value="ECO:0007669"/>
    <property type="project" value="TreeGrafter"/>
</dbReference>
<dbReference type="CDD" id="cd09009">
    <property type="entry name" value="PNP-EcPNPII_like"/>
    <property type="match status" value="1"/>
</dbReference>
<evidence type="ECO:0000256" key="11">
    <source>
        <dbReference type="PIRNR" id="PIRNR000477"/>
    </source>
</evidence>
<feature type="domain" description="Nucleoside phosphorylase" evidence="13">
    <location>
        <begin position="55"/>
        <end position="266"/>
    </location>
</feature>
<dbReference type="NCBIfam" id="TIGR01698">
    <property type="entry name" value="PUNP"/>
    <property type="match status" value="1"/>
</dbReference>
<protein>
    <recommendedName>
        <fullName evidence="6 11">Purine nucleoside phosphorylase</fullName>
        <ecNumber evidence="5 11">2.4.2.1</ecNumber>
    </recommendedName>
    <alternativeName>
        <fullName evidence="9 11">Inosine-guanosine phosphorylase</fullName>
    </alternativeName>
</protein>
<evidence type="ECO:0000313" key="15">
    <source>
        <dbReference type="Proteomes" id="UP000316096"/>
    </source>
</evidence>
<dbReference type="PIRSF" id="PIRSF000477">
    <property type="entry name" value="PurNPase"/>
    <property type="match status" value="1"/>
</dbReference>
<comment type="function">
    <text evidence="1">The purine nucleoside phosphorylases catalyze the phosphorolytic breakdown of the N-glycosidic bond in the beta-(deoxy)ribonucleoside molecules, with the formation of the corresponding free purine bases and pentose-1-phosphate. Cleaves guanosine, inosine, 2'-deoxyguanosine and 2'-deoxyinosine.</text>
</comment>
<comment type="similarity">
    <text evidence="3 11">Belongs to the PNP/MTAP phosphorylase family.</text>
</comment>
<name>A0A543CMS4_9ACTN</name>
<evidence type="ECO:0000256" key="2">
    <source>
        <dbReference type="ARBA" id="ARBA00005058"/>
    </source>
</evidence>
<reference evidence="14 15" key="1">
    <citation type="submission" date="2019-06" db="EMBL/GenBank/DDBJ databases">
        <title>Sequencing the genomes of 1000 actinobacteria strains.</title>
        <authorList>
            <person name="Klenk H.-P."/>
        </authorList>
    </citation>
    <scope>NUCLEOTIDE SEQUENCE [LARGE SCALE GENOMIC DNA]</scope>
    <source>
        <strain evidence="14 15">DSM 102200</strain>
    </source>
</reference>
<dbReference type="PANTHER" id="PTHR11904">
    <property type="entry name" value="METHYLTHIOADENOSINE/PURINE NUCLEOSIDE PHOSPHORYLASE"/>
    <property type="match status" value="1"/>
</dbReference>
<evidence type="ECO:0000256" key="4">
    <source>
        <dbReference type="ARBA" id="ARBA00011233"/>
    </source>
</evidence>
<dbReference type="SUPFAM" id="SSF53167">
    <property type="entry name" value="Purine and uridine phosphorylases"/>
    <property type="match status" value="1"/>
</dbReference>
<keyword evidence="15" id="KW-1185">Reference proteome</keyword>
<accession>A0A543CMS4</accession>
<feature type="binding site" evidence="12">
    <location>
        <position position="68"/>
    </location>
    <ligand>
        <name>phosphate</name>
        <dbReference type="ChEBI" id="CHEBI:43474"/>
    </ligand>
</feature>
<evidence type="ECO:0000256" key="1">
    <source>
        <dbReference type="ARBA" id="ARBA00002678"/>
    </source>
</evidence>
<dbReference type="EMBL" id="VFOZ01000001">
    <property type="protein sequence ID" value="TQL98237.1"/>
    <property type="molecule type" value="Genomic_DNA"/>
</dbReference>
<dbReference type="Proteomes" id="UP000316096">
    <property type="component" value="Unassembled WGS sequence"/>
</dbReference>
<dbReference type="PANTHER" id="PTHR11904:SF9">
    <property type="entry name" value="PURINE NUCLEOSIDE PHOSPHORYLASE-RELATED"/>
    <property type="match status" value="1"/>
</dbReference>
<dbReference type="InterPro" id="IPR011269">
    <property type="entry name" value="PUNP"/>
</dbReference>
<feature type="binding site" evidence="12">
    <location>
        <position position="209"/>
    </location>
    <ligand>
        <name>phosphate</name>
        <dbReference type="ChEBI" id="CHEBI:43474"/>
    </ligand>
</feature>
<evidence type="ECO:0000256" key="12">
    <source>
        <dbReference type="PIRSR" id="PIRSR000477-2"/>
    </source>
</evidence>
<comment type="pathway">
    <text evidence="2 11">Purine metabolism; purine nucleoside salvage.</text>
</comment>
<evidence type="ECO:0000259" key="13">
    <source>
        <dbReference type="Pfam" id="PF01048"/>
    </source>
</evidence>
<evidence type="ECO:0000256" key="9">
    <source>
        <dbReference type="ARBA" id="ARBA00031036"/>
    </source>
</evidence>
<keyword evidence="7 11" id="KW-0328">Glycosyltransferase</keyword>
<dbReference type="Gene3D" id="3.40.50.1580">
    <property type="entry name" value="Nucleoside phosphorylase domain"/>
    <property type="match status" value="1"/>
</dbReference>
<dbReference type="UniPathway" id="UPA00606"/>
<organism evidence="14 15">
    <name type="scientific">Actinoallomurus bryophytorum</name>
    <dbReference type="NCBI Taxonomy" id="1490222"/>
    <lineage>
        <taxon>Bacteria</taxon>
        <taxon>Bacillati</taxon>
        <taxon>Actinomycetota</taxon>
        <taxon>Actinomycetes</taxon>
        <taxon>Streptosporangiales</taxon>
        <taxon>Thermomonosporaceae</taxon>
        <taxon>Actinoallomurus</taxon>
    </lineage>
</organism>
<evidence type="ECO:0000256" key="5">
    <source>
        <dbReference type="ARBA" id="ARBA00011886"/>
    </source>
</evidence>
<dbReference type="InterPro" id="IPR035994">
    <property type="entry name" value="Nucleoside_phosphorylase_sf"/>
</dbReference>
<dbReference type="EC" id="2.4.2.1" evidence="5 11"/>
<evidence type="ECO:0000256" key="3">
    <source>
        <dbReference type="ARBA" id="ARBA00006751"/>
    </source>
</evidence>
<comment type="caution">
    <text evidence="14">The sequence shown here is derived from an EMBL/GenBank/DDBJ whole genome shotgun (WGS) entry which is preliminary data.</text>
</comment>
<feature type="binding site" evidence="12">
    <location>
        <position position="190"/>
    </location>
    <ligand>
        <name>a purine D-ribonucleoside</name>
        <dbReference type="ChEBI" id="CHEBI:142355"/>
    </ligand>
</feature>
<dbReference type="InterPro" id="IPR011268">
    <property type="entry name" value="Purine_phosphorylase"/>
</dbReference>
<evidence type="ECO:0000313" key="14">
    <source>
        <dbReference type="EMBL" id="TQL98237.1"/>
    </source>
</evidence>
<evidence type="ECO:0000256" key="7">
    <source>
        <dbReference type="ARBA" id="ARBA00022676"/>
    </source>
</evidence>
<comment type="catalytic activity">
    <reaction evidence="10">
        <text>a purine 2'-deoxy-D-ribonucleoside + phosphate = a purine nucleobase + 2-deoxy-alpha-D-ribose 1-phosphate</text>
        <dbReference type="Rhea" id="RHEA:36431"/>
        <dbReference type="ChEBI" id="CHEBI:26386"/>
        <dbReference type="ChEBI" id="CHEBI:43474"/>
        <dbReference type="ChEBI" id="CHEBI:57259"/>
        <dbReference type="ChEBI" id="CHEBI:142361"/>
        <dbReference type="EC" id="2.4.2.1"/>
    </reaction>
</comment>
<dbReference type="InterPro" id="IPR000845">
    <property type="entry name" value="Nucleoside_phosphorylase_d"/>
</dbReference>
<dbReference type="AlphaFoldDB" id="A0A543CMS4"/>
<feature type="binding site" evidence="12">
    <location>
        <begin position="88"/>
        <end position="90"/>
    </location>
    <ligand>
        <name>phosphate</name>
        <dbReference type="ChEBI" id="CHEBI:43474"/>
    </ligand>
</feature>
<feature type="binding site" evidence="12">
    <location>
        <position position="120"/>
    </location>
    <ligand>
        <name>phosphate</name>
        <dbReference type="ChEBI" id="CHEBI:43474"/>
    </ligand>
</feature>
<evidence type="ECO:0000256" key="8">
    <source>
        <dbReference type="ARBA" id="ARBA00022679"/>
    </source>
</evidence>